<dbReference type="Proteomes" id="UP000287171">
    <property type="component" value="Unassembled WGS sequence"/>
</dbReference>
<feature type="coiled-coil region" evidence="1">
    <location>
        <begin position="62"/>
        <end position="89"/>
    </location>
</feature>
<dbReference type="GO" id="GO:0006313">
    <property type="term" value="P:DNA transposition"/>
    <property type="evidence" value="ECO:0007669"/>
    <property type="project" value="InterPro"/>
</dbReference>
<dbReference type="GO" id="GO:0004803">
    <property type="term" value="F:transposase activity"/>
    <property type="evidence" value="ECO:0007669"/>
    <property type="project" value="InterPro"/>
</dbReference>
<evidence type="ECO:0000313" key="3">
    <source>
        <dbReference type="Proteomes" id="UP000287171"/>
    </source>
</evidence>
<dbReference type="InterPro" id="IPR009057">
    <property type="entry name" value="Homeodomain-like_sf"/>
</dbReference>
<evidence type="ECO:0000313" key="2">
    <source>
        <dbReference type="EMBL" id="GCE25123.1"/>
    </source>
</evidence>
<dbReference type="Pfam" id="PF01527">
    <property type="entry name" value="HTH_Tnp_1"/>
    <property type="match status" value="1"/>
</dbReference>
<organism evidence="2 3">
    <name type="scientific">Dictyobacter alpinus</name>
    <dbReference type="NCBI Taxonomy" id="2014873"/>
    <lineage>
        <taxon>Bacteria</taxon>
        <taxon>Bacillati</taxon>
        <taxon>Chloroflexota</taxon>
        <taxon>Ktedonobacteria</taxon>
        <taxon>Ktedonobacterales</taxon>
        <taxon>Dictyobacteraceae</taxon>
        <taxon>Dictyobacter</taxon>
    </lineage>
</organism>
<dbReference type="GO" id="GO:0003677">
    <property type="term" value="F:DNA binding"/>
    <property type="evidence" value="ECO:0007669"/>
    <property type="project" value="InterPro"/>
</dbReference>
<dbReference type="InterPro" id="IPR051839">
    <property type="entry name" value="RD_transcriptional_regulator"/>
</dbReference>
<reference evidence="3" key="1">
    <citation type="submission" date="2018-12" db="EMBL/GenBank/DDBJ databases">
        <title>Tengunoibacter tsumagoiensis gen. nov., sp. nov., Dictyobacter kobayashii sp. nov., D. alpinus sp. nov., and D. joshuensis sp. nov. and description of Dictyobacteraceae fam. nov. within the order Ktedonobacterales isolated from Tengu-no-mugimeshi.</title>
        <authorList>
            <person name="Wang C.M."/>
            <person name="Zheng Y."/>
            <person name="Sakai Y."/>
            <person name="Toyoda A."/>
            <person name="Minakuchi Y."/>
            <person name="Abe K."/>
            <person name="Yokota A."/>
            <person name="Yabe S."/>
        </authorList>
    </citation>
    <scope>NUCLEOTIDE SEQUENCE [LARGE SCALE GENOMIC DNA]</scope>
    <source>
        <strain evidence="3">Uno16</strain>
    </source>
</reference>
<keyword evidence="3" id="KW-1185">Reference proteome</keyword>
<accession>A0A402B1B1</accession>
<evidence type="ECO:0000256" key="1">
    <source>
        <dbReference type="SAM" id="Coils"/>
    </source>
</evidence>
<dbReference type="PANTHER" id="PTHR33215">
    <property type="entry name" value="PROTEIN DISTAL ANTENNA"/>
    <property type="match status" value="1"/>
</dbReference>
<dbReference type="PANTHER" id="PTHR33215:SF13">
    <property type="entry name" value="PROTEIN DISTAL ANTENNA"/>
    <property type="match status" value="1"/>
</dbReference>
<proteinExistence type="predicted"/>
<dbReference type="EMBL" id="BIFT01000001">
    <property type="protein sequence ID" value="GCE25123.1"/>
    <property type="molecule type" value="Genomic_DNA"/>
</dbReference>
<gene>
    <name evidence="2" type="ORF">KDA_06070</name>
</gene>
<sequence length="98" mass="11489">MGKSQPHYTKEFKQQAVQLFKTSGKTKTQIARYLGIYDSALNKWCKEFDEQGKEAFPGKGYQTSIEEEMKRLKRENDILRQERDILKKAMSIFAQPQP</sequence>
<dbReference type="Gene3D" id="1.10.10.60">
    <property type="entry name" value="Homeodomain-like"/>
    <property type="match status" value="1"/>
</dbReference>
<dbReference type="SUPFAM" id="SSF46689">
    <property type="entry name" value="Homeodomain-like"/>
    <property type="match status" value="1"/>
</dbReference>
<dbReference type="AlphaFoldDB" id="A0A402B1B1"/>
<protein>
    <submittedName>
        <fullName evidence="2">Transposase</fullName>
    </submittedName>
</protein>
<keyword evidence="1" id="KW-0175">Coiled coil</keyword>
<comment type="caution">
    <text evidence="2">The sequence shown here is derived from an EMBL/GenBank/DDBJ whole genome shotgun (WGS) entry which is preliminary data.</text>
</comment>
<dbReference type="InterPro" id="IPR002514">
    <property type="entry name" value="Transposase_8"/>
</dbReference>
<name>A0A402B1B1_9CHLR</name>